<dbReference type="Pfam" id="PF20013">
    <property type="entry name" value="GAP1-N2"/>
    <property type="match status" value="1"/>
</dbReference>
<evidence type="ECO:0000256" key="1">
    <source>
        <dbReference type="SAM" id="MobiDB-lite"/>
    </source>
</evidence>
<reference evidence="5 6" key="1">
    <citation type="submission" date="2018-12" db="EMBL/GenBank/DDBJ databases">
        <authorList>
            <person name="Sun L."/>
            <person name="Chen Z."/>
        </authorList>
    </citation>
    <scope>NUCLEOTIDE SEQUENCE [LARGE SCALE GENOMIC DNA]</scope>
    <source>
        <strain evidence="5 6">3-5-3</strain>
    </source>
</reference>
<evidence type="ECO:0000313" key="5">
    <source>
        <dbReference type="EMBL" id="RUT31755.1"/>
    </source>
</evidence>
<dbReference type="Pfam" id="PF20014">
    <property type="entry name" value="GAP1-M"/>
    <property type="match status" value="1"/>
</dbReference>
<dbReference type="InterPro" id="IPR045402">
    <property type="entry name" value="GAP1-N2"/>
</dbReference>
<feature type="compositionally biased region" description="Low complexity" evidence="1">
    <location>
        <begin position="1023"/>
        <end position="1041"/>
    </location>
</feature>
<feature type="compositionally biased region" description="Polar residues" evidence="1">
    <location>
        <begin position="961"/>
        <end position="977"/>
    </location>
</feature>
<feature type="compositionally biased region" description="Polar residues" evidence="1">
    <location>
        <begin position="1077"/>
        <end position="1098"/>
    </location>
</feature>
<accession>A0A3S1B5W7</accession>
<feature type="compositionally biased region" description="Low complexity" evidence="1">
    <location>
        <begin position="1066"/>
        <end position="1076"/>
    </location>
</feature>
<feature type="compositionally biased region" description="Basic and acidic residues" evidence="1">
    <location>
        <begin position="606"/>
        <end position="619"/>
    </location>
</feature>
<keyword evidence="2" id="KW-1133">Transmembrane helix</keyword>
<dbReference type="RefSeq" id="WP_127199135.1">
    <property type="nucleotide sequence ID" value="NZ_RZNX01000003.1"/>
</dbReference>
<feature type="region of interest" description="Disordered" evidence="1">
    <location>
        <begin position="961"/>
        <end position="1131"/>
    </location>
</feature>
<dbReference type="OrthoDB" id="2931061at2"/>
<feature type="domain" description="GTPase-associated protein 1 middle" evidence="4">
    <location>
        <begin position="162"/>
        <end position="265"/>
    </location>
</feature>
<name>A0A3S1B5W7_9BACL</name>
<evidence type="ECO:0000256" key="2">
    <source>
        <dbReference type="SAM" id="Phobius"/>
    </source>
</evidence>
<evidence type="ECO:0000259" key="4">
    <source>
        <dbReference type="Pfam" id="PF20014"/>
    </source>
</evidence>
<dbReference type="InterPro" id="IPR045401">
    <property type="entry name" value="GAP1-M"/>
</dbReference>
<feature type="region of interest" description="Disordered" evidence="1">
    <location>
        <begin position="532"/>
        <end position="621"/>
    </location>
</feature>
<dbReference type="AlphaFoldDB" id="A0A3S1B5W7"/>
<feature type="transmembrane region" description="Helical" evidence="2">
    <location>
        <begin position="866"/>
        <end position="884"/>
    </location>
</feature>
<protein>
    <recommendedName>
        <fullName evidence="7">Glycosyltransferase</fullName>
    </recommendedName>
</protein>
<proteinExistence type="predicted"/>
<dbReference type="EMBL" id="RZNX01000003">
    <property type="protein sequence ID" value="RUT31755.1"/>
    <property type="molecule type" value="Genomic_DNA"/>
</dbReference>
<keyword evidence="2" id="KW-0472">Membrane</keyword>
<feature type="compositionally biased region" description="Basic and acidic residues" evidence="1">
    <location>
        <begin position="532"/>
        <end position="545"/>
    </location>
</feature>
<evidence type="ECO:0000313" key="6">
    <source>
        <dbReference type="Proteomes" id="UP000272464"/>
    </source>
</evidence>
<evidence type="ECO:0008006" key="7">
    <source>
        <dbReference type="Google" id="ProtNLM"/>
    </source>
</evidence>
<keyword evidence="2" id="KW-0812">Transmembrane</keyword>
<keyword evidence="6" id="KW-1185">Reference proteome</keyword>
<evidence type="ECO:0000259" key="3">
    <source>
        <dbReference type="Pfam" id="PF20013"/>
    </source>
</evidence>
<organism evidence="5 6">
    <name type="scientific">Paenibacillus zeisoli</name>
    <dbReference type="NCBI Taxonomy" id="2496267"/>
    <lineage>
        <taxon>Bacteria</taxon>
        <taxon>Bacillati</taxon>
        <taxon>Bacillota</taxon>
        <taxon>Bacilli</taxon>
        <taxon>Bacillales</taxon>
        <taxon>Paenibacillaceae</taxon>
        <taxon>Paenibacillus</taxon>
    </lineage>
</organism>
<feature type="domain" description="GTPase-associated protein 1 N-terminal" evidence="3">
    <location>
        <begin position="7"/>
        <end position="144"/>
    </location>
</feature>
<gene>
    <name evidence="5" type="ORF">EJP77_10230</name>
</gene>
<sequence length="1174" mass="128960">MNHSAPIQQQIYTRARRGIFRQTEGFDTVAKSAGLEASFIKKVLHPFCVYDAPAELTARGERDNAAYPGAVHLFHTENGDTVLGRSIYQAADFTGLRSAFFTHNYVIPASRSEELVRNYRSYLHANFQDSYDMEQGGQLPVLDQLPVDRASLDSGRVNPVQLLEELHIPETMFKQLLSAVMSSAVSGRKVYVALDVPASYVSEAAVPLLELVYAALPYSYRRKLGFLTYAKEPQSRKGIHISFVERGSLRHGDRSIEKDYTFDLASGRVTNVELDWTKQPFLDLVWSRIGRLDQLEDFHRFADIMLKDMGPEKAMSISSYHELSVLYQIEGGNEALYEDHKIAVLSGMLEYLRPAGALPAKERLNDLFLARFDLEFDIVKSGMVPELAVAECIKDYYRIDSKNNERKIVEYFIRAAVNAVKNKSAFAGIYALIENHPSLCKAYFDQVLKDDQLTSLLYDPYMEGRLHAAEGAREVVSLVQEWDRLYPGIWDKSALKELARSELTRKLKAQQNLAAAVNEVLLMLGAHREPASEAGRYEEWREQKRQLKMKQQGGEPASLAGQDSDPWSTKKRPSRQQVKQAEDTREAWDTRQAEDAKESWGTGRAENTRETRSTREAQGAKDTMALFGQGESGKSAGAEGQLGFGATGIYAVLDEAARRVLLIELDLDKITKKELLSLNWLAETGRDYGSQRLDGRLKSKLAMLQSLFAWFSETEPDVHVFDGLKPAEMDQVQQAGRRWLKDEVNADRFDRLTLVYYRGGADDSLDYAPLVDALRNYAGSPGAVYRFFHWSAGQPLYLRGSKLAPAYEAAILAYFRKHDRDAFRKRANWKEYFDKASRTLKPVYEKASQELASPLARMFGRGRKPILFSVLFLLLLAAGTLGILQLSGAFDKKVPAAVVPPVVDKPEVTEPAPVVPTPDRAVYAEQVKDENGKEVTRLVFLFKTSAECEAFRAKSVTVTTPEAKSQELKLSNLTHECSSGSSAADGEADAETTDRANPANMGIGSSKEAGTASVSADGKDTGKAAGTADGTTDDIVNGTAAGKDDGNDGGASDGTVSGTASGGTANGTTHGNADGTINGSTHGTSDKTTSGASNINADDSSEAVSGGAAKEQSKTDAQNADNESENAPVINPAAYPNKLTAMLAKAYSIPPGSRISAADLEFIYFTKPTANSEK</sequence>
<feature type="compositionally biased region" description="Basic and acidic residues" evidence="1">
    <location>
        <begin position="580"/>
        <end position="598"/>
    </location>
</feature>
<comment type="caution">
    <text evidence="5">The sequence shown here is derived from an EMBL/GenBank/DDBJ whole genome shotgun (WGS) entry which is preliminary data.</text>
</comment>
<dbReference type="Proteomes" id="UP000272464">
    <property type="component" value="Unassembled WGS sequence"/>
</dbReference>